<gene>
    <name evidence="1" type="ORF">FGO68_gene4458</name>
</gene>
<keyword evidence="2" id="KW-1185">Reference proteome</keyword>
<dbReference type="EMBL" id="RRYP01001412">
    <property type="protein sequence ID" value="TNV85988.1"/>
    <property type="molecule type" value="Genomic_DNA"/>
</dbReference>
<proteinExistence type="predicted"/>
<organism evidence="1 2">
    <name type="scientific">Halteria grandinella</name>
    <dbReference type="NCBI Taxonomy" id="5974"/>
    <lineage>
        <taxon>Eukaryota</taxon>
        <taxon>Sar</taxon>
        <taxon>Alveolata</taxon>
        <taxon>Ciliophora</taxon>
        <taxon>Intramacronucleata</taxon>
        <taxon>Spirotrichea</taxon>
        <taxon>Stichotrichia</taxon>
        <taxon>Sporadotrichida</taxon>
        <taxon>Halteriidae</taxon>
        <taxon>Halteria</taxon>
    </lineage>
</organism>
<dbReference type="AlphaFoldDB" id="A0A8J8P2B1"/>
<dbReference type="Proteomes" id="UP000785679">
    <property type="component" value="Unassembled WGS sequence"/>
</dbReference>
<name>A0A8J8P2B1_HALGN</name>
<evidence type="ECO:0000313" key="2">
    <source>
        <dbReference type="Proteomes" id="UP000785679"/>
    </source>
</evidence>
<protein>
    <submittedName>
        <fullName evidence="1">Uncharacterized protein</fullName>
    </submittedName>
</protein>
<sequence>MTVWQVEPALQGCQIAYHPVVYLKCARRYLLAIILVCHQFSTRSWKSIGGWHQFYDLHSYNCPLSSIPHYFGATRDTLPPAHYCLRHFPQGLVFVSPSQVLQIQTIELPFGGLGDRCRKSAFALSCLLRE</sequence>
<evidence type="ECO:0000313" key="1">
    <source>
        <dbReference type="EMBL" id="TNV85988.1"/>
    </source>
</evidence>
<reference evidence="1" key="1">
    <citation type="submission" date="2019-06" db="EMBL/GenBank/DDBJ databases">
        <authorList>
            <person name="Zheng W."/>
        </authorList>
    </citation>
    <scope>NUCLEOTIDE SEQUENCE</scope>
    <source>
        <strain evidence="1">QDHG01</strain>
    </source>
</reference>
<comment type="caution">
    <text evidence="1">The sequence shown here is derived from an EMBL/GenBank/DDBJ whole genome shotgun (WGS) entry which is preliminary data.</text>
</comment>
<accession>A0A8J8P2B1</accession>